<dbReference type="GeneID" id="103520354"/>
<dbReference type="OMA" id="HENPRSY"/>
<evidence type="ECO:0000313" key="2">
    <source>
        <dbReference type="Proteomes" id="UP000079169"/>
    </source>
</evidence>
<dbReference type="InterPro" id="IPR036397">
    <property type="entry name" value="RNaseH_sf"/>
</dbReference>
<feature type="region of interest" description="Disordered" evidence="1">
    <location>
        <begin position="174"/>
        <end position="218"/>
    </location>
</feature>
<evidence type="ECO:0000313" key="3">
    <source>
        <dbReference type="RefSeq" id="XP_008483663.1"/>
    </source>
</evidence>
<gene>
    <name evidence="3" type="primary">LOC103520354</name>
</gene>
<dbReference type="PaxDb" id="121845-A0A1S3DKW9"/>
<dbReference type="Proteomes" id="UP000079169">
    <property type="component" value="Unplaced"/>
</dbReference>
<dbReference type="InterPro" id="IPR050951">
    <property type="entry name" value="Retrovirus_Pol_polyprotein"/>
</dbReference>
<dbReference type="STRING" id="121845.A0A1S3DKW9"/>
<dbReference type="RefSeq" id="XP_008483663.1">
    <property type="nucleotide sequence ID" value="XM_008485441.1"/>
</dbReference>
<reference evidence="3" key="1">
    <citation type="submission" date="2025-08" db="UniProtKB">
        <authorList>
            <consortium name="RefSeq"/>
        </authorList>
    </citation>
    <scope>IDENTIFICATION</scope>
</reference>
<dbReference type="SUPFAM" id="SSF53098">
    <property type="entry name" value="Ribonuclease H-like"/>
    <property type="match status" value="1"/>
</dbReference>
<dbReference type="InterPro" id="IPR012337">
    <property type="entry name" value="RNaseH-like_sf"/>
</dbReference>
<dbReference type="PANTHER" id="PTHR37984:SF7">
    <property type="entry name" value="INTEGRASE CATALYTIC DOMAIN-CONTAINING PROTEIN"/>
    <property type="match status" value="1"/>
</dbReference>
<dbReference type="GO" id="GO:0003676">
    <property type="term" value="F:nucleic acid binding"/>
    <property type="evidence" value="ECO:0007669"/>
    <property type="project" value="InterPro"/>
</dbReference>
<accession>A0A1S3DKW9</accession>
<evidence type="ECO:0000256" key="1">
    <source>
        <dbReference type="SAM" id="MobiDB-lite"/>
    </source>
</evidence>
<sequence length="229" mass="26437">MRVFAEEWNFNQVFSSPLHSQSNGLAEKAVAICKNLLRKTKESQSDVNIALLNYRNTTIAGMSLSPSELFMNRKLKTKLPVNSEILQPKMNENVEDKWERKVNNQKEQYDQHAKPLPELSVGENVFMKLNDVWVPGKIVAIHENPRSYIVHSNGRNYRRNRLFIKPFRGSFNEPEMGVLSDDEEDPVGDPEVQVRTEFPSPQARAQSPQARRSSRIRRPPIRLGDYICF</sequence>
<organism evidence="2 3">
    <name type="scientific">Diaphorina citri</name>
    <name type="common">Asian citrus psyllid</name>
    <dbReference type="NCBI Taxonomy" id="121845"/>
    <lineage>
        <taxon>Eukaryota</taxon>
        <taxon>Metazoa</taxon>
        <taxon>Ecdysozoa</taxon>
        <taxon>Arthropoda</taxon>
        <taxon>Hexapoda</taxon>
        <taxon>Insecta</taxon>
        <taxon>Pterygota</taxon>
        <taxon>Neoptera</taxon>
        <taxon>Paraneoptera</taxon>
        <taxon>Hemiptera</taxon>
        <taxon>Sternorrhyncha</taxon>
        <taxon>Psylloidea</taxon>
        <taxon>Psyllidae</taxon>
        <taxon>Diaphorininae</taxon>
        <taxon>Diaphorina</taxon>
    </lineage>
</organism>
<dbReference type="PANTHER" id="PTHR37984">
    <property type="entry name" value="PROTEIN CBG26694"/>
    <property type="match status" value="1"/>
</dbReference>
<feature type="compositionally biased region" description="Low complexity" evidence="1">
    <location>
        <begin position="199"/>
        <end position="211"/>
    </location>
</feature>
<keyword evidence="2" id="KW-1185">Reference proteome</keyword>
<dbReference type="KEGG" id="dci:103520354"/>
<protein>
    <submittedName>
        <fullName evidence="3">Uncharacterized protein LOC103520354</fullName>
    </submittedName>
</protein>
<proteinExistence type="predicted"/>
<dbReference type="AlphaFoldDB" id="A0A1S3DKW9"/>
<dbReference type="Gene3D" id="3.30.420.10">
    <property type="entry name" value="Ribonuclease H-like superfamily/Ribonuclease H"/>
    <property type="match status" value="1"/>
</dbReference>
<name>A0A1S3DKW9_DIACI</name>